<name>A0ABN8H4J6_9BACL</name>
<dbReference type="InterPro" id="IPR000182">
    <property type="entry name" value="GNAT_dom"/>
</dbReference>
<dbReference type="SUPFAM" id="SSF55729">
    <property type="entry name" value="Acyl-CoA N-acyltransferases (Nat)"/>
    <property type="match status" value="1"/>
</dbReference>
<evidence type="ECO:0000259" key="1">
    <source>
        <dbReference type="PROSITE" id="PS51186"/>
    </source>
</evidence>
<dbReference type="Pfam" id="PF13508">
    <property type="entry name" value="Acetyltransf_7"/>
    <property type="match status" value="1"/>
</dbReference>
<comment type="caution">
    <text evidence="2">The sequence shown here is derived from an EMBL/GenBank/DDBJ whole genome shotgun (WGS) entry which is preliminary data.</text>
</comment>
<gene>
    <name evidence="2" type="ORF">PAECIP111891_06338</name>
</gene>
<protein>
    <recommendedName>
        <fullName evidence="1">N-acetyltransferase domain-containing protein</fullName>
    </recommendedName>
</protein>
<reference evidence="2" key="1">
    <citation type="submission" date="2022-01" db="EMBL/GenBank/DDBJ databases">
        <authorList>
            <person name="Criscuolo A."/>
        </authorList>
    </citation>
    <scope>NUCLEOTIDE SEQUENCE</scope>
    <source>
        <strain evidence="2">CIP111891</strain>
    </source>
</reference>
<evidence type="ECO:0000313" key="2">
    <source>
        <dbReference type="EMBL" id="CAH1228726.1"/>
    </source>
</evidence>
<organism evidence="2 3">
    <name type="scientific">Paenibacillus allorhizoplanae</name>
    <dbReference type="NCBI Taxonomy" id="2905648"/>
    <lineage>
        <taxon>Bacteria</taxon>
        <taxon>Bacillati</taxon>
        <taxon>Bacillota</taxon>
        <taxon>Bacilli</taxon>
        <taxon>Bacillales</taxon>
        <taxon>Paenibacillaceae</taxon>
        <taxon>Paenibacillus</taxon>
    </lineage>
</organism>
<dbReference type="InterPro" id="IPR053144">
    <property type="entry name" value="Acetyltransferase_Butenolide"/>
</dbReference>
<dbReference type="PANTHER" id="PTHR43233">
    <property type="entry name" value="FAMILY N-ACETYLTRANSFERASE, PUTATIVE (AFU_ORTHOLOGUE AFUA_6G03350)-RELATED"/>
    <property type="match status" value="1"/>
</dbReference>
<sequence>MEITWNQFVISDNKERLDVDVIIGFLSRSYWANKRPEERTLRAIENSVCYGVYEGRKQVGFARVITDNATMFYLCDVFIDENYRGMGIGKKLVESLITCDDYKDLVGLLGTKDAHELYKQYDFEHDPERYMRRMPDYVRNMARN</sequence>
<keyword evidence="3" id="KW-1185">Reference proteome</keyword>
<accession>A0ABN8H4J6</accession>
<dbReference type="Gene3D" id="3.40.630.30">
    <property type="match status" value="1"/>
</dbReference>
<proteinExistence type="predicted"/>
<dbReference type="RefSeq" id="WP_236292685.1">
    <property type="nucleotide sequence ID" value="NZ_CAKMMW010000031.1"/>
</dbReference>
<dbReference type="EMBL" id="CAKMMW010000031">
    <property type="protein sequence ID" value="CAH1228726.1"/>
    <property type="molecule type" value="Genomic_DNA"/>
</dbReference>
<evidence type="ECO:0000313" key="3">
    <source>
        <dbReference type="Proteomes" id="UP000838821"/>
    </source>
</evidence>
<dbReference type="Proteomes" id="UP000838821">
    <property type="component" value="Unassembled WGS sequence"/>
</dbReference>
<dbReference type="InterPro" id="IPR016181">
    <property type="entry name" value="Acyl_CoA_acyltransferase"/>
</dbReference>
<dbReference type="CDD" id="cd04301">
    <property type="entry name" value="NAT_SF"/>
    <property type="match status" value="1"/>
</dbReference>
<feature type="domain" description="N-acetyltransferase" evidence="1">
    <location>
        <begin position="8"/>
        <end position="144"/>
    </location>
</feature>
<dbReference type="PANTHER" id="PTHR43233:SF1">
    <property type="entry name" value="FAMILY N-ACETYLTRANSFERASE, PUTATIVE (AFU_ORTHOLOGUE AFUA_6G03350)-RELATED"/>
    <property type="match status" value="1"/>
</dbReference>
<dbReference type="PROSITE" id="PS51186">
    <property type="entry name" value="GNAT"/>
    <property type="match status" value="1"/>
</dbReference>